<dbReference type="AlphaFoldDB" id="A0A699HF20"/>
<evidence type="ECO:0000313" key="1">
    <source>
        <dbReference type="EMBL" id="GEX96394.1"/>
    </source>
</evidence>
<protein>
    <submittedName>
        <fullName evidence="1">Uncharacterized protein</fullName>
    </submittedName>
</protein>
<dbReference type="EMBL" id="BKCJ010142071">
    <property type="protein sequence ID" value="GEX96394.1"/>
    <property type="molecule type" value="Genomic_DNA"/>
</dbReference>
<sequence length="308" mass="35749">EDASQQGRISEIEANEDLFLIDETTQDQGRIKDQDLFAVHVLYGGEVFVDVITGGNVEKDATFAESVKGIAAATTLQISKYELALAQTLMEIKAGKPKAKGVTFQETTTIDAEKQLAEQIQVQKREQISIEERLLAELIESRRNFKQKDFKGKSFDDIKKMFDKVYKRVNTFMDMNTKNVEESLKKTQAEVTEELKRCIEIVPKDDEDVAIVATPLSSKSPTIVDYKIYRERKKSYFMIIRANRNSQNYLTFRTMFKMFNREDLEVLRSIIRERFKKKKPVDDMDNMLFQTLKTMFEHHVEYINCGKM</sequence>
<proteinExistence type="predicted"/>
<comment type="caution">
    <text evidence="1">The sequence shown here is derived from an EMBL/GenBank/DDBJ whole genome shotgun (WGS) entry which is preliminary data.</text>
</comment>
<gene>
    <name evidence="1" type="ORF">Tci_368369</name>
</gene>
<organism evidence="1">
    <name type="scientific">Tanacetum cinerariifolium</name>
    <name type="common">Dalmatian daisy</name>
    <name type="synonym">Chrysanthemum cinerariifolium</name>
    <dbReference type="NCBI Taxonomy" id="118510"/>
    <lineage>
        <taxon>Eukaryota</taxon>
        <taxon>Viridiplantae</taxon>
        <taxon>Streptophyta</taxon>
        <taxon>Embryophyta</taxon>
        <taxon>Tracheophyta</taxon>
        <taxon>Spermatophyta</taxon>
        <taxon>Magnoliopsida</taxon>
        <taxon>eudicotyledons</taxon>
        <taxon>Gunneridae</taxon>
        <taxon>Pentapetalae</taxon>
        <taxon>asterids</taxon>
        <taxon>campanulids</taxon>
        <taxon>Asterales</taxon>
        <taxon>Asteraceae</taxon>
        <taxon>Asteroideae</taxon>
        <taxon>Anthemideae</taxon>
        <taxon>Anthemidinae</taxon>
        <taxon>Tanacetum</taxon>
    </lineage>
</organism>
<feature type="non-terminal residue" evidence="1">
    <location>
        <position position="1"/>
    </location>
</feature>
<name>A0A699HF20_TANCI</name>
<reference evidence="1" key="1">
    <citation type="journal article" date="2019" name="Sci. Rep.">
        <title>Draft genome of Tanacetum cinerariifolium, the natural source of mosquito coil.</title>
        <authorList>
            <person name="Yamashiro T."/>
            <person name="Shiraishi A."/>
            <person name="Satake H."/>
            <person name="Nakayama K."/>
        </authorList>
    </citation>
    <scope>NUCLEOTIDE SEQUENCE</scope>
</reference>
<accession>A0A699HF20</accession>